<dbReference type="EMBL" id="JADGJQ010000041">
    <property type="protein sequence ID" value="KAJ3176379.1"/>
    <property type="molecule type" value="Genomic_DNA"/>
</dbReference>
<feature type="region of interest" description="Disordered" evidence="1">
    <location>
        <begin position="1"/>
        <end position="78"/>
    </location>
</feature>
<dbReference type="InterPro" id="IPR018200">
    <property type="entry name" value="USP_CS"/>
</dbReference>
<protein>
    <submittedName>
        <fullName evidence="3">Ubiquitin carboxyl-terminal hydrolase 21</fullName>
    </submittedName>
</protein>
<organism evidence="3 4">
    <name type="scientific">Geranomyces variabilis</name>
    <dbReference type="NCBI Taxonomy" id="109894"/>
    <lineage>
        <taxon>Eukaryota</taxon>
        <taxon>Fungi</taxon>
        <taxon>Fungi incertae sedis</taxon>
        <taxon>Chytridiomycota</taxon>
        <taxon>Chytridiomycota incertae sedis</taxon>
        <taxon>Chytridiomycetes</taxon>
        <taxon>Spizellomycetales</taxon>
        <taxon>Powellomycetaceae</taxon>
        <taxon>Geranomyces</taxon>
    </lineage>
</organism>
<dbReference type="AlphaFoldDB" id="A0AAD5XLA5"/>
<dbReference type="Pfam" id="PF00443">
    <property type="entry name" value="UCH"/>
    <property type="match status" value="1"/>
</dbReference>
<dbReference type="PANTHER" id="PTHR21646:SF23">
    <property type="entry name" value="UBIQUITIN CARBOXYL-TERMINAL HYDROLASE USP2"/>
    <property type="match status" value="1"/>
</dbReference>
<sequence length="499" mass="55626">MSQEISNHVRRGRRQAAKKDDPLAEPPKRPPRLVPRQAGAVPRTLPRAMDSLESVRYAPRRPMPTSSSTLARAPSLISAQSSVSSLRRRFEATSLDSPKCKPRSLLSTTASDKFPAIMSRSSAGRARSPSPELFVLPALTPSQSRPVELGQLLARPKFHARSKGVTPRGLVGLKNLYNTCYMNSILQCLLASELLVGYIESRDFAVQMSKASASMGRVAAGFGELLQRFMRLRTGAVLDPGRFKTTIDDWNPMFRGDSQHDAQEFLRSLLEGLHQDLNRIQERPAFAYTAEEFDKLCDADKARVSWNRYHASNDSAIADLFVGQLCSILECQKCRHTSSSYEEFWDLSLPVPEGLGETYKTIEQCVKEFAKEELLEGYKCTECRSTESTTKRLQIVREPKLLVIHVKRFATNGAGFCTKIRDDIACQLHNFSLNSAGAGARYDLFAACTHRGGFGGGHYIANIKNPDSGEWHEMDDETVSRPLTRPSVAGAYLLFYVKR</sequence>
<evidence type="ECO:0000313" key="4">
    <source>
        <dbReference type="Proteomes" id="UP001212152"/>
    </source>
</evidence>
<dbReference type="PROSITE" id="PS00972">
    <property type="entry name" value="USP_1"/>
    <property type="match status" value="1"/>
</dbReference>
<dbReference type="InterPro" id="IPR038765">
    <property type="entry name" value="Papain-like_cys_pep_sf"/>
</dbReference>
<keyword evidence="3" id="KW-0378">Hydrolase</keyword>
<reference evidence="3" key="1">
    <citation type="submission" date="2020-05" db="EMBL/GenBank/DDBJ databases">
        <title>Phylogenomic resolution of chytrid fungi.</title>
        <authorList>
            <person name="Stajich J.E."/>
            <person name="Amses K."/>
            <person name="Simmons R."/>
            <person name="Seto K."/>
            <person name="Myers J."/>
            <person name="Bonds A."/>
            <person name="Quandt C.A."/>
            <person name="Barry K."/>
            <person name="Liu P."/>
            <person name="Grigoriev I."/>
            <person name="Longcore J.E."/>
            <person name="James T.Y."/>
        </authorList>
    </citation>
    <scope>NUCLEOTIDE SEQUENCE</scope>
    <source>
        <strain evidence="3">JEL0379</strain>
    </source>
</reference>
<dbReference type="PANTHER" id="PTHR21646">
    <property type="entry name" value="UBIQUITIN CARBOXYL-TERMINAL HYDROLASE"/>
    <property type="match status" value="1"/>
</dbReference>
<feature type="domain" description="USP" evidence="2">
    <location>
        <begin position="171"/>
        <end position="499"/>
    </location>
</feature>
<dbReference type="PROSITE" id="PS50235">
    <property type="entry name" value="USP_3"/>
    <property type="match status" value="1"/>
</dbReference>
<proteinExistence type="predicted"/>
<dbReference type="Proteomes" id="UP001212152">
    <property type="component" value="Unassembled WGS sequence"/>
</dbReference>
<comment type="caution">
    <text evidence="3">The sequence shown here is derived from an EMBL/GenBank/DDBJ whole genome shotgun (WGS) entry which is preliminary data.</text>
</comment>
<dbReference type="GO" id="GO:0004843">
    <property type="term" value="F:cysteine-type deubiquitinase activity"/>
    <property type="evidence" value="ECO:0007669"/>
    <property type="project" value="InterPro"/>
</dbReference>
<gene>
    <name evidence="3" type="primary">USP21</name>
    <name evidence="3" type="ORF">HDU87_005247</name>
</gene>
<feature type="compositionally biased region" description="Basic and acidic residues" evidence="1">
    <location>
        <begin position="17"/>
        <end position="28"/>
    </location>
</feature>
<evidence type="ECO:0000259" key="2">
    <source>
        <dbReference type="PROSITE" id="PS50235"/>
    </source>
</evidence>
<evidence type="ECO:0000313" key="3">
    <source>
        <dbReference type="EMBL" id="KAJ3176379.1"/>
    </source>
</evidence>
<dbReference type="Gene3D" id="3.90.70.10">
    <property type="entry name" value="Cysteine proteinases"/>
    <property type="match status" value="1"/>
</dbReference>
<dbReference type="InterPro" id="IPR028889">
    <property type="entry name" value="USP"/>
</dbReference>
<keyword evidence="4" id="KW-1185">Reference proteome</keyword>
<accession>A0AAD5XLA5</accession>
<dbReference type="GO" id="GO:0016579">
    <property type="term" value="P:protein deubiquitination"/>
    <property type="evidence" value="ECO:0007669"/>
    <property type="project" value="InterPro"/>
</dbReference>
<dbReference type="CDD" id="cd02674">
    <property type="entry name" value="Peptidase_C19R"/>
    <property type="match status" value="1"/>
</dbReference>
<dbReference type="SUPFAM" id="SSF54001">
    <property type="entry name" value="Cysteine proteinases"/>
    <property type="match status" value="1"/>
</dbReference>
<dbReference type="InterPro" id="IPR001394">
    <property type="entry name" value="Peptidase_C19_UCH"/>
</dbReference>
<name>A0AAD5XLA5_9FUNG</name>
<evidence type="ECO:0000256" key="1">
    <source>
        <dbReference type="SAM" id="MobiDB-lite"/>
    </source>
</evidence>
<dbReference type="InterPro" id="IPR050185">
    <property type="entry name" value="Ub_carboxyl-term_hydrolase"/>
</dbReference>